<keyword evidence="3" id="KW-0326">Glycosidase</keyword>
<reference evidence="7 8" key="1">
    <citation type="submission" date="2019-04" db="EMBL/GenBank/DDBJ databases">
        <authorList>
            <person name="Van Vliet M D."/>
        </authorList>
    </citation>
    <scope>NUCLEOTIDE SEQUENCE [LARGE SCALE GENOMIC DNA]</scope>
    <source>
        <strain evidence="7 8">F1</strain>
    </source>
</reference>
<sequence>MNNWKPASSPLMTPWGEALDPSKVWNEYPRPQLERDDWKNLNGLWDYAVRPRTAPAPTPYDGKILVPFCIESALSGVGKKVMPEERLWYRRTFETSKDWKNDALLLHFGAVDYECTLWINGGLVGTHRGGNTPFFFDITDFLSDGEQELVLSVWDPSNTDDQPRGKQDITPHGIWYTPVTGIWQTVWLEPVCKKNSIEELRIVSDIDEGKLSVSVIGRVPLRNEGQQVVVRAFDGDQLVAEATHRMDRTLELDIPNSKQWNPDAPHLYHLEVELHSNGRKLDRVKSYFAMRKISIKVNPAGAQLMLNNEPLFHYGVLDQGWWPDGLLTPPSEDALRFDVDYLKDAGFNMVRKHIKIEPAAFYAHCDRIGMLVWQDMPSGFILDADRFIGEGDSLQHVQRNNGNEDILFRSRSAIAFDAELREMIAALYNHPSIVVWVPINEGWGQHETEHKTQLIRSLDPSRLVNSTSGWEDRGCGDFFDIHNYDQETAIPEPLFNRATAVGEFGGLGHALPGHLWKDKNWSYQSYESEQELLEQYGNRLDCIKRGHREKGLQAAVYTQMTDIEGEVNGLLSYDRKVAKLAPTVLKPIHEELLKKCVPCPSS</sequence>
<dbReference type="InterPro" id="IPR006104">
    <property type="entry name" value="Glyco_hydro_2_N"/>
</dbReference>
<dbReference type="GO" id="GO:0004553">
    <property type="term" value="F:hydrolase activity, hydrolyzing O-glycosyl compounds"/>
    <property type="evidence" value="ECO:0007669"/>
    <property type="project" value="InterPro"/>
</dbReference>
<comment type="similarity">
    <text evidence="1">Belongs to the glycosyl hydrolase 2 family.</text>
</comment>
<dbReference type="EMBL" id="CAAHFG010000001">
    <property type="protein sequence ID" value="VGO13090.1"/>
    <property type="molecule type" value="Genomic_DNA"/>
</dbReference>
<dbReference type="GO" id="GO:0005975">
    <property type="term" value="P:carbohydrate metabolic process"/>
    <property type="evidence" value="ECO:0007669"/>
    <property type="project" value="InterPro"/>
</dbReference>
<dbReference type="Pfam" id="PF02836">
    <property type="entry name" value="Glyco_hydro_2_C"/>
    <property type="match status" value="1"/>
</dbReference>
<dbReference type="InterPro" id="IPR036156">
    <property type="entry name" value="Beta-gal/glucu_dom_sf"/>
</dbReference>
<feature type="domain" description="Glycoside hydrolase family 2 immunoglobulin-like beta-sandwich" evidence="4">
    <location>
        <begin position="210"/>
        <end position="291"/>
    </location>
</feature>
<dbReference type="Pfam" id="PF02837">
    <property type="entry name" value="Glyco_hydro_2_N"/>
    <property type="match status" value="1"/>
</dbReference>
<accession>A0A6C2TZG4</accession>
<keyword evidence="2" id="KW-0378">Hydrolase</keyword>
<feature type="domain" description="Glycosyl hydrolases family 2 sugar binding" evidence="6">
    <location>
        <begin position="87"/>
        <end position="157"/>
    </location>
</feature>
<dbReference type="SUPFAM" id="SSF51445">
    <property type="entry name" value="(Trans)glycosidases"/>
    <property type="match status" value="1"/>
</dbReference>
<evidence type="ECO:0000256" key="3">
    <source>
        <dbReference type="ARBA" id="ARBA00023295"/>
    </source>
</evidence>
<organism evidence="7 8">
    <name type="scientific">Pontiella desulfatans</name>
    <dbReference type="NCBI Taxonomy" id="2750659"/>
    <lineage>
        <taxon>Bacteria</taxon>
        <taxon>Pseudomonadati</taxon>
        <taxon>Kiritimatiellota</taxon>
        <taxon>Kiritimatiellia</taxon>
        <taxon>Kiritimatiellales</taxon>
        <taxon>Pontiellaceae</taxon>
        <taxon>Pontiella</taxon>
    </lineage>
</organism>
<dbReference type="SUPFAM" id="SSF49303">
    <property type="entry name" value="beta-Galactosidase/glucuronidase domain"/>
    <property type="match status" value="1"/>
</dbReference>
<feature type="domain" description="Glycoside hydrolase family 2 catalytic" evidence="5">
    <location>
        <begin position="331"/>
        <end position="469"/>
    </location>
</feature>
<gene>
    <name evidence="7" type="primary">ebgA_2</name>
    <name evidence="7" type="ORF">PDESU_01644</name>
</gene>
<dbReference type="AlphaFoldDB" id="A0A6C2TZG4"/>
<evidence type="ECO:0000256" key="1">
    <source>
        <dbReference type="ARBA" id="ARBA00007401"/>
    </source>
</evidence>
<dbReference type="InterPro" id="IPR013783">
    <property type="entry name" value="Ig-like_fold"/>
</dbReference>
<dbReference type="SUPFAM" id="SSF49785">
    <property type="entry name" value="Galactose-binding domain-like"/>
    <property type="match status" value="1"/>
</dbReference>
<proteinExistence type="inferred from homology"/>
<dbReference type="InterPro" id="IPR008979">
    <property type="entry name" value="Galactose-bd-like_sf"/>
</dbReference>
<dbReference type="Gene3D" id="3.20.20.80">
    <property type="entry name" value="Glycosidases"/>
    <property type="match status" value="1"/>
</dbReference>
<evidence type="ECO:0000259" key="6">
    <source>
        <dbReference type="Pfam" id="PF02837"/>
    </source>
</evidence>
<name>A0A6C2TZG4_PONDE</name>
<evidence type="ECO:0000259" key="4">
    <source>
        <dbReference type="Pfam" id="PF00703"/>
    </source>
</evidence>
<dbReference type="Pfam" id="PF00703">
    <property type="entry name" value="Glyco_hydro_2"/>
    <property type="match status" value="1"/>
</dbReference>
<keyword evidence="8" id="KW-1185">Reference proteome</keyword>
<dbReference type="InterPro" id="IPR006103">
    <property type="entry name" value="Glyco_hydro_2_cat"/>
</dbReference>
<evidence type="ECO:0000313" key="7">
    <source>
        <dbReference type="EMBL" id="VGO13090.1"/>
    </source>
</evidence>
<dbReference type="Proteomes" id="UP000366872">
    <property type="component" value="Unassembled WGS sequence"/>
</dbReference>
<dbReference type="InterPro" id="IPR006102">
    <property type="entry name" value="Ig-like_GH2"/>
</dbReference>
<dbReference type="InterPro" id="IPR017853">
    <property type="entry name" value="GH"/>
</dbReference>
<dbReference type="Gene3D" id="2.60.40.10">
    <property type="entry name" value="Immunoglobulins"/>
    <property type="match status" value="1"/>
</dbReference>
<dbReference type="PANTHER" id="PTHR42732:SF2">
    <property type="entry name" value="BETA-MANNOSIDASE"/>
    <property type="match status" value="1"/>
</dbReference>
<dbReference type="PANTHER" id="PTHR42732">
    <property type="entry name" value="BETA-GALACTOSIDASE"/>
    <property type="match status" value="1"/>
</dbReference>
<evidence type="ECO:0000259" key="5">
    <source>
        <dbReference type="Pfam" id="PF02836"/>
    </source>
</evidence>
<dbReference type="Gene3D" id="2.60.120.260">
    <property type="entry name" value="Galactose-binding domain-like"/>
    <property type="match status" value="1"/>
</dbReference>
<dbReference type="RefSeq" id="WP_136078701.1">
    <property type="nucleotide sequence ID" value="NZ_CAAHFG010000001.1"/>
</dbReference>
<evidence type="ECO:0000256" key="2">
    <source>
        <dbReference type="ARBA" id="ARBA00022801"/>
    </source>
</evidence>
<protein>
    <submittedName>
        <fullName evidence="7">Evolved beta-galactosidase subunit alpha</fullName>
    </submittedName>
</protein>
<dbReference type="InterPro" id="IPR051913">
    <property type="entry name" value="GH2_Domain-Containing"/>
</dbReference>
<evidence type="ECO:0000313" key="8">
    <source>
        <dbReference type="Proteomes" id="UP000366872"/>
    </source>
</evidence>